<name>L1IHL4_GUITC</name>
<dbReference type="Proteomes" id="UP000011087">
    <property type="component" value="Unassembled WGS sequence"/>
</dbReference>
<dbReference type="GeneID" id="17292469"/>
<keyword evidence="3" id="KW-1185">Reference proteome</keyword>
<dbReference type="PaxDb" id="55529-EKX35741"/>
<organism evidence="1">
    <name type="scientific">Guillardia theta (strain CCMP2712)</name>
    <name type="common">Cryptophyte</name>
    <dbReference type="NCBI Taxonomy" id="905079"/>
    <lineage>
        <taxon>Eukaryota</taxon>
        <taxon>Cryptophyceae</taxon>
        <taxon>Pyrenomonadales</taxon>
        <taxon>Geminigeraceae</taxon>
        <taxon>Guillardia</taxon>
    </lineage>
</organism>
<dbReference type="HOGENOM" id="CLU_2872372_0_0_1"/>
<protein>
    <submittedName>
        <fullName evidence="1 2">Uncharacterized protein</fullName>
    </submittedName>
</protein>
<reference evidence="3" key="2">
    <citation type="submission" date="2012-11" db="EMBL/GenBank/DDBJ databases">
        <authorList>
            <person name="Kuo A."/>
            <person name="Curtis B.A."/>
            <person name="Tanifuji G."/>
            <person name="Burki F."/>
            <person name="Gruber A."/>
            <person name="Irimia M."/>
            <person name="Maruyama S."/>
            <person name="Arias M.C."/>
            <person name="Ball S.G."/>
            <person name="Gile G.H."/>
            <person name="Hirakawa Y."/>
            <person name="Hopkins J.F."/>
            <person name="Rensing S.A."/>
            <person name="Schmutz J."/>
            <person name="Symeonidi A."/>
            <person name="Elias M."/>
            <person name="Eveleigh R.J."/>
            <person name="Herman E.K."/>
            <person name="Klute M.J."/>
            <person name="Nakayama T."/>
            <person name="Obornik M."/>
            <person name="Reyes-Prieto A."/>
            <person name="Armbrust E.V."/>
            <person name="Aves S.J."/>
            <person name="Beiko R.G."/>
            <person name="Coutinho P."/>
            <person name="Dacks J.B."/>
            <person name="Durnford D.G."/>
            <person name="Fast N.M."/>
            <person name="Green B.R."/>
            <person name="Grisdale C."/>
            <person name="Hempe F."/>
            <person name="Henrissat B."/>
            <person name="Hoppner M.P."/>
            <person name="Ishida K.-I."/>
            <person name="Kim E."/>
            <person name="Koreny L."/>
            <person name="Kroth P.G."/>
            <person name="Liu Y."/>
            <person name="Malik S.-B."/>
            <person name="Maier U.G."/>
            <person name="McRose D."/>
            <person name="Mock T."/>
            <person name="Neilson J.A."/>
            <person name="Onodera N.T."/>
            <person name="Poole A.M."/>
            <person name="Pritham E.J."/>
            <person name="Richards T.A."/>
            <person name="Rocap G."/>
            <person name="Roy S.W."/>
            <person name="Sarai C."/>
            <person name="Schaack S."/>
            <person name="Shirato S."/>
            <person name="Slamovits C.H."/>
            <person name="Spencer D.F."/>
            <person name="Suzuki S."/>
            <person name="Worden A.Z."/>
            <person name="Zauner S."/>
            <person name="Barry K."/>
            <person name="Bell C."/>
            <person name="Bharti A.K."/>
            <person name="Crow J.A."/>
            <person name="Grimwood J."/>
            <person name="Kramer R."/>
            <person name="Lindquist E."/>
            <person name="Lucas S."/>
            <person name="Salamov A."/>
            <person name="McFadden G.I."/>
            <person name="Lane C.E."/>
            <person name="Keeling P.J."/>
            <person name="Gray M.W."/>
            <person name="Grigoriev I.V."/>
            <person name="Archibald J.M."/>
        </authorList>
    </citation>
    <scope>NUCLEOTIDE SEQUENCE</scope>
    <source>
        <strain evidence="3">CCMP2712</strain>
    </source>
</reference>
<gene>
    <name evidence="1" type="ORF">GUITHDRAFT_155409</name>
</gene>
<reference evidence="1 3" key="1">
    <citation type="journal article" date="2012" name="Nature">
        <title>Algal genomes reveal evolutionary mosaicism and the fate of nucleomorphs.</title>
        <authorList>
            <consortium name="DOE Joint Genome Institute"/>
            <person name="Curtis B.A."/>
            <person name="Tanifuji G."/>
            <person name="Burki F."/>
            <person name="Gruber A."/>
            <person name="Irimia M."/>
            <person name="Maruyama S."/>
            <person name="Arias M.C."/>
            <person name="Ball S.G."/>
            <person name="Gile G.H."/>
            <person name="Hirakawa Y."/>
            <person name="Hopkins J.F."/>
            <person name="Kuo A."/>
            <person name="Rensing S.A."/>
            <person name="Schmutz J."/>
            <person name="Symeonidi A."/>
            <person name="Elias M."/>
            <person name="Eveleigh R.J."/>
            <person name="Herman E.K."/>
            <person name="Klute M.J."/>
            <person name="Nakayama T."/>
            <person name="Obornik M."/>
            <person name="Reyes-Prieto A."/>
            <person name="Armbrust E.V."/>
            <person name="Aves S.J."/>
            <person name="Beiko R.G."/>
            <person name="Coutinho P."/>
            <person name="Dacks J.B."/>
            <person name="Durnford D.G."/>
            <person name="Fast N.M."/>
            <person name="Green B.R."/>
            <person name="Grisdale C.J."/>
            <person name="Hempel F."/>
            <person name="Henrissat B."/>
            <person name="Hoppner M.P."/>
            <person name="Ishida K."/>
            <person name="Kim E."/>
            <person name="Koreny L."/>
            <person name="Kroth P.G."/>
            <person name="Liu Y."/>
            <person name="Malik S.B."/>
            <person name="Maier U.G."/>
            <person name="McRose D."/>
            <person name="Mock T."/>
            <person name="Neilson J.A."/>
            <person name="Onodera N.T."/>
            <person name="Poole A.M."/>
            <person name="Pritham E.J."/>
            <person name="Richards T.A."/>
            <person name="Rocap G."/>
            <person name="Roy S.W."/>
            <person name="Sarai C."/>
            <person name="Schaack S."/>
            <person name="Shirato S."/>
            <person name="Slamovits C.H."/>
            <person name="Spencer D.F."/>
            <person name="Suzuki S."/>
            <person name="Worden A.Z."/>
            <person name="Zauner S."/>
            <person name="Barry K."/>
            <person name="Bell C."/>
            <person name="Bharti A.K."/>
            <person name="Crow J.A."/>
            <person name="Grimwood J."/>
            <person name="Kramer R."/>
            <person name="Lindquist E."/>
            <person name="Lucas S."/>
            <person name="Salamov A."/>
            <person name="McFadden G.I."/>
            <person name="Lane C.E."/>
            <person name="Keeling P.J."/>
            <person name="Gray M.W."/>
            <person name="Grigoriev I.V."/>
            <person name="Archibald J.M."/>
        </authorList>
    </citation>
    <scope>NUCLEOTIDE SEQUENCE</scope>
    <source>
        <strain evidence="1 3">CCMP2712</strain>
    </source>
</reference>
<proteinExistence type="predicted"/>
<evidence type="ECO:0000313" key="2">
    <source>
        <dbReference type="EnsemblProtists" id="EKX35741"/>
    </source>
</evidence>
<dbReference type="RefSeq" id="XP_005822721.1">
    <property type="nucleotide sequence ID" value="XM_005822664.1"/>
</dbReference>
<feature type="non-terminal residue" evidence="1">
    <location>
        <position position="1"/>
    </location>
</feature>
<accession>L1IHL4</accession>
<dbReference type="EMBL" id="JH993085">
    <property type="protein sequence ID" value="EKX35741.1"/>
    <property type="molecule type" value="Genomic_DNA"/>
</dbReference>
<dbReference type="KEGG" id="gtt:GUITHDRAFT_155409"/>
<sequence length="64" mass="7137">MAFYQQKTQKLWGDVALHQALNGQIDGDRFHHSNRAEKDWAAAHRIKGLIGKIRGAAITGRVAI</sequence>
<evidence type="ECO:0000313" key="3">
    <source>
        <dbReference type="Proteomes" id="UP000011087"/>
    </source>
</evidence>
<reference evidence="2" key="3">
    <citation type="submission" date="2016-03" db="UniProtKB">
        <authorList>
            <consortium name="EnsemblProtists"/>
        </authorList>
    </citation>
    <scope>IDENTIFICATION</scope>
</reference>
<dbReference type="EnsemblProtists" id="EKX35741">
    <property type="protein sequence ID" value="EKX35741"/>
    <property type="gene ID" value="GUITHDRAFT_155409"/>
</dbReference>
<dbReference type="AlphaFoldDB" id="L1IHL4"/>
<evidence type="ECO:0000313" key="1">
    <source>
        <dbReference type="EMBL" id="EKX35741.1"/>
    </source>
</evidence>